<dbReference type="HOGENOM" id="CLU_2955634_0_0_11"/>
<reference evidence="1 2" key="1">
    <citation type="journal article" date="2013" name="J. Bacteriol.">
        <title>Complete Genome Sequence of the Frog Pathogen Mycobacterium ulcerans Ecovar Liflandii.</title>
        <authorList>
            <person name="Tobias N.J."/>
            <person name="Doig K.D."/>
            <person name="Medema M.H."/>
            <person name="Chen H."/>
            <person name="Haring V."/>
            <person name="Moore R."/>
            <person name="Seemann T."/>
            <person name="Stinear T.P."/>
        </authorList>
    </citation>
    <scope>NUCLEOTIDE SEQUENCE [LARGE SCALE GENOMIC DNA]</scope>
    <source>
        <strain evidence="1 2">128FXT</strain>
    </source>
</reference>
<protein>
    <submittedName>
        <fullName evidence="1">Uncharacterized protein</fullName>
    </submittedName>
</protein>
<dbReference type="AlphaFoldDB" id="L7V5F6"/>
<sequence>MIEPRAHSGQSVSQLIPEAAKAPPLSISKNMSPVNASAPASTNAAISQISATGMATGYA</sequence>
<evidence type="ECO:0000313" key="1">
    <source>
        <dbReference type="EMBL" id="AGC63021.1"/>
    </source>
</evidence>
<keyword evidence="2" id="KW-1185">Reference proteome</keyword>
<gene>
    <name evidence="1" type="ordered locus">MULP_03315</name>
</gene>
<accession>L7V5F6</accession>
<evidence type="ECO:0000313" key="2">
    <source>
        <dbReference type="Proteomes" id="UP000011157"/>
    </source>
</evidence>
<dbReference type="EMBL" id="CP003899">
    <property type="protein sequence ID" value="AGC63021.1"/>
    <property type="molecule type" value="Genomic_DNA"/>
</dbReference>
<name>L7V5F6_MYCL1</name>
<dbReference type="Proteomes" id="UP000011157">
    <property type="component" value="Chromosome"/>
</dbReference>
<proteinExistence type="predicted"/>
<dbReference type="KEGG" id="mli:MULP_03315"/>
<organism evidence="1 2">
    <name type="scientific">Mycobacterium liflandii (strain 128FXT)</name>
    <dbReference type="NCBI Taxonomy" id="459424"/>
    <lineage>
        <taxon>Bacteria</taxon>
        <taxon>Bacillati</taxon>
        <taxon>Actinomycetota</taxon>
        <taxon>Actinomycetes</taxon>
        <taxon>Mycobacteriales</taxon>
        <taxon>Mycobacteriaceae</taxon>
        <taxon>Mycobacterium</taxon>
        <taxon>Mycobacterium ulcerans group</taxon>
    </lineage>
</organism>